<dbReference type="AlphaFoldDB" id="A0A0X3P4J1"/>
<evidence type="ECO:0000313" key="3">
    <source>
        <dbReference type="EMBL" id="JAP46894.1"/>
    </source>
</evidence>
<sequence length="213" mass="24116">GPYLTRCMALCSLWGPIHRAARVNTGWSNISCLFGGLGMTLSTSCYRPFQLSCSRPSFFSKLAGSYKQFVRNEVGRLVGTDEHGNRFFEVDPKPGSCKQKPLRYFLVPNQNSLNDNWMQLNIDLPKVTSEWEAWLRHRRALPPSPEEIAKNRDDAEARRHRAQTLEANRILEEERSSKDGTEDVSIHSAGQRKASPGGFPIHPGYELLNGERK</sequence>
<evidence type="ECO:0000256" key="1">
    <source>
        <dbReference type="ARBA" id="ARBA00007355"/>
    </source>
</evidence>
<dbReference type="InterPro" id="IPR007763">
    <property type="entry name" value="NDUFA12"/>
</dbReference>
<accession>A0A0X3P4J1</accession>
<dbReference type="EMBL" id="GEEE01016331">
    <property type="protein sequence ID" value="JAP46894.1"/>
    <property type="molecule type" value="Transcribed_RNA"/>
</dbReference>
<feature type="non-terminal residue" evidence="3">
    <location>
        <position position="1"/>
    </location>
</feature>
<comment type="similarity">
    <text evidence="1">Belongs to the complex I NDUFA12 subunit family.</text>
</comment>
<name>A0A0X3P4J1_SCHSO</name>
<reference evidence="3" key="1">
    <citation type="submission" date="2016-01" db="EMBL/GenBank/DDBJ databases">
        <title>Reference transcriptome for the parasite Schistocephalus solidus: insights into the molecular evolution of parasitism.</title>
        <authorList>
            <person name="Hebert F.O."/>
            <person name="Grambauer S."/>
            <person name="Barber I."/>
            <person name="Landry C.R."/>
            <person name="Aubin-Horth N."/>
        </authorList>
    </citation>
    <scope>NUCLEOTIDE SEQUENCE</scope>
</reference>
<feature type="compositionally biased region" description="Basic and acidic residues" evidence="2">
    <location>
        <begin position="169"/>
        <end position="185"/>
    </location>
</feature>
<dbReference type="GO" id="GO:0045271">
    <property type="term" value="C:respiratory chain complex I"/>
    <property type="evidence" value="ECO:0007669"/>
    <property type="project" value="InterPro"/>
</dbReference>
<dbReference type="InterPro" id="IPR052618">
    <property type="entry name" value="ComplexI_NDUFA12"/>
</dbReference>
<feature type="region of interest" description="Disordered" evidence="2">
    <location>
        <begin position="165"/>
        <end position="213"/>
    </location>
</feature>
<evidence type="ECO:0000256" key="2">
    <source>
        <dbReference type="SAM" id="MobiDB-lite"/>
    </source>
</evidence>
<organism evidence="3">
    <name type="scientific">Schistocephalus solidus</name>
    <name type="common">Tapeworm</name>
    <dbReference type="NCBI Taxonomy" id="70667"/>
    <lineage>
        <taxon>Eukaryota</taxon>
        <taxon>Metazoa</taxon>
        <taxon>Spiralia</taxon>
        <taxon>Lophotrochozoa</taxon>
        <taxon>Platyhelminthes</taxon>
        <taxon>Cestoda</taxon>
        <taxon>Eucestoda</taxon>
        <taxon>Diphyllobothriidea</taxon>
        <taxon>Diphyllobothriidae</taxon>
        <taxon>Schistocephalus</taxon>
    </lineage>
</organism>
<dbReference type="Pfam" id="PF05071">
    <property type="entry name" value="NDUFA12"/>
    <property type="match status" value="1"/>
</dbReference>
<protein>
    <submittedName>
        <fullName evidence="3">Mimitin</fullName>
    </submittedName>
</protein>
<dbReference type="PANTHER" id="PTHR32470">
    <property type="entry name" value="ADH DEHYDROGENASE [UBIQUINONE] 1 ALPHA SUBCOMPLEX ASSEMBLY FACTOR 2"/>
    <property type="match status" value="1"/>
</dbReference>
<dbReference type="GO" id="GO:0032981">
    <property type="term" value="P:mitochondrial respiratory chain complex I assembly"/>
    <property type="evidence" value="ECO:0007669"/>
    <property type="project" value="TreeGrafter"/>
</dbReference>
<gene>
    <name evidence="3" type="primary">MIMIT</name>
    <name evidence="3" type="ORF">TR142724</name>
</gene>
<proteinExistence type="inferred from homology"/>
<dbReference type="PANTHER" id="PTHR32470:SF2">
    <property type="entry name" value="NADH DEHYDROGENASE [UBIQUINONE] 1 ALPHA SUBCOMPLEX ASSEMBLY FACTOR 2"/>
    <property type="match status" value="1"/>
</dbReference>
<dbReference type="GO" id="GO:0005739">
    <property type="term" value="C:mitochondrion"/>
    <property type="evidence" value="ECO:0007669"/>
    <property type="project" value="TreeGrafter"/>
</dbReference>